<feature type="region of interest" description="Disordered" evidence="1">
    <location>
        <begin position="345"/>
        <end position="367"/>
    </location>
</feature>
<feature type="region of interest" description="Disordered" evidence="1">
    <location>
        <begin position="221"/>
        <end position="241"/>
    </location>
</feature>
<protein>
    <recommendedName>
        <fullName evidence="4">PE-PGRS family protein</fullName>
    </recommendedName>
</protein>
<evidence type="ECO:0000256" key="1">
    <source>
        <dbReference type="SAM" id="MobiDB-lite"/>
    </source>
</evidence>
<feature type="compositionally biased region" description="Acidic residues" evidence="1">
    <location>
        <begin position="231"/>
        <end position="241"/>
    </location>
</feature>
<keyword evidence="3" id="KW-1185">Reference proteome</keyword>
<organism evidence="2 3">
    <name type="scientific">Streptomyces glycanivorans</name>
    <dbReference type="NCBI Taxonomy" id="3033808"/>
    <lineage>
        <taxon>Bacteria</taxon>
        <taxon>Bacillati</taxon>
        <taxon>Actinomycetota</taxon>
        <taxon>Actinomycetes</taxon>
        <taxon>Kitasatosporales</taxon>
        <taxon>Streptomycetaceae</taxon>
        <taxon>Streptomyces</taxon>
    </lineage>
</organism>
<dbReference type="EMBL" id="CP120984">
    <property type="protein sequence ID" value="WLQ69211.1"/>
    <property type="molecule type" value="Genomic_DNA"/>
</dbReference>
<evidence type="ECO:0008006" key="4">
    <source>
        <dbReference type="Google" id="ProtNLM"/>
    </source>
</evidence>
<proteinExistence type="predicted"/>
<evidence type="ECO:0000313" key="3">
    <source>
        <dbReference type="Proteomes" id="UP001224433"/>
    </source>
</evidence>
<reference evidence="2 3" key="1">
    <citation type="submission" date="2023-03" db="EMBL/GenBank/DDBJ databases">
        <title>Isolation and description of six Streptomyces strains from soil environments, able to metabolize different microbial glucans.</title>
        <authorList>
            <person name="Widen T."/>
            <person name="Larsbrink J."/>
        </authorList>
    </citation>
    <scope>NUCLEOTIDE SEQUENCE [LARGE SCALE GENOMIC DNA]</scope>
    <source>
        <strain evidence="2 3">Alt3</strain>
        <plasmid evidence="2 3">unnamed1</plasmid>
    </source>
</reference>
<sequence>MQRKGSTTTTANADQIQFTGYNKGRFAEHLPFGRTASLFAVPGSFPEDTPAHTNVTDMEMAVYRKHGEWEARDVNGDRNVWGVGPTRREAAGLSFHAIARKRRYRAADMANMRHACGLETVPPYAVEVTDSVTLVLFSQAIAHLVRIEATDFGHPANYHVTDPRRGGAYVIPAGAGGELRTLKVGVLYIRCAHDVDVDYFEHETEALDHVREEMAVWEVCPQSPGAPADGDQGDDGQGDDLVEGALDSMRADRIGEAERARCASLTATATAAYAAHVVRKSMPAAAALTIDVTNGNLRAVLDAERRTLWYAPASPTGLPEDAVEDIEDAMRDALSFGADETALEQAGWTNPGAYDDTYDLTLPEPQQ</sequence>
<dbReference type="Proteomes" id="UP001224433">
    <property type="component" value="Plasmid unnamed1"/>
</dbReference>
<evidence type="ECO:0000313" key="2">
    <source>
        <dbReference type="EMBL" id="WLQ69211.1"/>
    </source>
</evidence>
<keyword evidence="2" id="KW-0614">Plasmid</keyword>
<geneLocation type="plasmid" evidence="2 3">
    <name>unnamed1</name>
</geneLocation>
<dbReference type="RefSeq" id="WP_306105287.1">
    <property type="nucleotide sequence ID" value="NZ_CP120984.1"/>
</dbReference>
<accession>A0ABY9JT76</accession>
<name>A0ABY9JT76_9ACTN</name>
<gene>
    <name evidence="2" type="ORF">P8A20_37365</name>
</gene>